<evidence type="ECO:0000256" key="1">
    <source>
        <dbReference type="SAM" id="Phobius"/>
    </source>
</evidence>
<comment type="caution">
    <text evidence="2">The sequence shown here is derived from an EMBL/GenBank/DDBJ whole genome shotgun (WGS) entry which is preliminary data.</text>
</comment>
<evidence type="ECO:0000313" key="3">
    <source>
        <dbReference type="Proteomes" id="UP000176700"/>
    </source>
</evidence>
<reference evidence="2 3" key="1">
    <citation type="journal article" date="2016" name="Nat. Commun.">
        <title>Thousands of microbial genomes shed light on interconnected biogeochemical processes in an aquifer system.</title>
        <authorList>
            <person name="Anantharaman K."/>
            <person name="Brown C.T."/>
            <person name="Hug L.A."/>
            <person name="Sharon I."/>
            <person name="Castelle C.J."/>
            <person name="Probst A.J."/>
            <person name="Thomas B.C."/>
            <person name="Singh A."/>
            <person name="Wilkins M.J."/>
            <person name="Karaoz U."/>
            <person name="Brodie E.L."/>
            <person name="Williams K.H."/>
            <person name="Hubbard S.S."/>
            <person name="Banfield J.F."/>
        </authorList>
    </citation>
    <scope>NUCLEOTIDE SEQUENCE [LARGE SCALE GENOMIC DNA]</scope>
</reference>
<proteinExistence type="predicted"/>
<organism evidence="2 3">
    <name type="scientific">Candidatus Ryanbacteria bacterium RIFCSPHIGHO2_01_45_13</name>
    <dbReference type="NCBI Taxonomy" id="1802112"/>
    <lineage>
        <taxon>Bacteria</taxon>
        <taxon>Candidatus Ryaniibacteriota</taxon>
    </lineage>
</organism>
<feature type="transmembrane region" description="Helical" evidence="1">
    <location>
        <begin position="53"/>
        <end position="78"/>
    </location>
</feature>
<protein>
    <submittedName>
        <fullName evidence="2">Uncharacterized protein</fullName>
    </submittedName>
</protein>
<gene>
    <name evidence="2" type="ORF">A2W41_01985</name>
</gene>
<sequence length="117" mass="13500">MNGKRQFYIAAFSVLGVLVGFLFHAVLEIWYIGLLLSNFGQYGLGLSWDHWEVVHHAGLAILLIGGVLIGFWQGNVWWHRLYETDYLLPHRFSLKKKLFIAAIVLILFILVFLNRVS</sequence>
<name>A0A1G2FZ77_9BACT</name>
<accession>A0A1G2FZ77</accession>
<dbReference type="AlphaFoldDB" id="A0A1G2FZ77"/>
<keyword evidence="1" id="KW-0472">Membrane</keyword>
<keyword evidence="1" id="KW-1133">Transmembrane helix</keyword>
<keyword evidence="1" id="KW-0812">Transmembrane</keyword>
<dbReference type="Proteomes" id="UP000176700">
    <property type="component" value="Unassembled WGS sequence"/>
</dbReference>
<dbReference type="EMBL" id="MHNI01000012">
    <property type="protein sequence ID" value="OGZ42871.1"/>
    <property type="molecule type" value="Genomic_DNA"/>
</dbReference>
<feature type="transmembrane region" description="Helical" evidence="1">
    <location>
        <begin position="98"/>
        <end position="116"/>
    </location>
</feature>
<evidence type="ECO:0000313" key="2">
    <source>
        <dbReference type="EMBL" id="OGZ42871.1"/>
    </source>
</evidence>
<feature type="transmembrane region" description="Helical" evidence="1">
    <location>
        <begin position="7"/>
        <end position="33"/>
    </location>
</feature>